<comment type="caution">
    <text evidence="1">The sequence shown here is derived from an EMBL/GenBank/DDBJ whole genome shotgun (WGS) entry which is preliminary data.</text>
</comment>
<accession>A0ABN8CG07</accession>
<keyword evidence="2" id="KW-1185">Reference proteome</keyword>
<evidence type="ECO:0000313" key="1">
    <source>
        <dbReference type="EMBL" id="CAH0492074.1"/>
    </source>
</evidence>
<name>A0ABN8CG07_9STRA</name>
<reference evidence="1 2" key="1">
    <citation type="submission" date="2021-11" db="EMBL/GenBank/DDBJ databases">
        <authorList>
            <person name="Islam A."/>
            <person name="Islam S."/>
            <person name="Flora M.S."/>
            <person name="Rahman M."/>
            <person name="Ziaur R.M."/>
            <person name="Epstein J.H."/>
            <person name="Hassan M."/>
            <person name="Klassen M."/>
            <person name="Woodard K."/>
            <person name="Webb A."/>
            <person name="Webby R.J."/>
            <person name="El Zowalaty M.E."/>
        </authorList>
    </citation>
    <scope>NUCLEOTIDE SEQUENCE [LARGE SCALE GENOMIC DNA]</scope>
    <source>
        <strain evidence="1">Pf1</strain>
    </source>
</reference>
<sequence length="115" mass="12735">MSNRGRQAAAAASGAALFRQKGHQLLKLRIAGPAEQGTALPFLAYEASGHQRRKVMAERGGRNSQSFLDVTHGQSFWPGFHQFTVNSQSRHVSQFPESSRSILYVHIITKSIFPE</sequence>
<gene>
    <name evidence="1" type="ORF">PFR001_LOCUS7297</name>
</gene>
<protein>
    <submittedName>
        <fullName evidence="1">Uncharacterized protein</fullName>
    </submittedName>
</protein>
<dbReference type="EMBL" id="CAKLBC010001453">
    <property type="protein sequence ID" value="CAH0492074.1"/>
    <property type="molecule type" value="Genomic_DNA"/>
</dbReference>
<dbReference type="Proteomes" id="UP001157938">
    <property type="component" value="Unassembled WGS sequence"/>
</dbReference>
<evidence type="ECO:0000313" key="2">
    <source>
        <dbReference type="Proteomes" id="UP001157938"/>
    </source>
</evidence>
<organism evidence="1 2">
    <name type="scientific">Peronospora farinosa</name>
    <dbReference type="NCBI Taxonomy" id="134698"/>
    <lineage>
        <taxon>Eukaryota</taxon>
        <taxon>Sar</taxon>
        <taxon>Stramenopiles</taxon>
        <taxon>Oomycota</taxon>
        <taxon>Peronosporomycetes</taxon>
        <taxon>Peronosporales</taxon>
        <taxon>Peronosporaceae</taxon>
        <taxon>Peronospora</taxon>
    </lineage>
</organism>
<proteinExistence type="predicted"/>